<evidence type="ECO:0000259" key="1">
    <source>
        <dbReference type="PROSITE" id="PS51094"/>
    </source>
</evidence>
<organism evidence="2 3">
    <name type="scientific">Parachitinimonas caeni</name>
    <dbReference type="NCBI Taxonomy" id="3031301"/>
    <lineage>
        <taxon>Bacteria</taxon>
        <taxon>Pseudomonadati</taxon>
        <taxon>Pseudomonadota</taxon>
        <taxon>Betaproteobacteria</taxon>
        <taxon>Neisseriales</taxon>
        <taxon>Chitinibacteraceae</taxon>
        <taxon>Parachitinimonas</taxon>
    </lineage>
</organism>
<dbReference type="Proteomes" id="UP001172778">
    <property type="component" value="Unassembled WGS sequence"/>
</dbReference>
<protein>
    <submittedName>
        <fullName evidence="2">PTS sugar transporter subunit IIA</fullName>
    </submittedName>
</protein>
<dbReference type="InterPro" id="IPR002178">
    <property type="entry name" value="PTS_EIIA_type-2_dom"/>
</dbReference>
<evidence type="ECO:0000313" key="2">
    <source>
        <dbReference type="EMBL" id="MDK2123719.1"/>
    </source>
</evidence>
<dbReference type="PROSITE" id="PS51094">
    <property type="entry name" value="PTS_EIIA_TYPE_2"/>
    <property type="match status" value="1"/>
</dbReference>
<dbReference type="InterPro" id="IPR016152">
    <property type="entry name" value="PTrfase/Anion_transptr"/>
</dbReference>
<keyword evidence="2" id="KW-0762">Sugar transport</keyword>
<dbReference type="PANTHER" id="PTHR47738:SF1">
    <property type="entry name" value="NITROGEN REGULATORY PROTEIN"/>
    <property type="match status" value="1"/>
</dbReference>
<proteinExistence type="predicted"/>
<accession>A0ABT7DUR6</accession>
<dbReference type="PROSITE" id="PS00372">
    <property type="entry name" value="PTS_EIIA_TYPE_2_HIS"/>
    <property type="match status" value="1"/>
</dbReference>
<dbReference type="SUPFAM" id="SSF55804">
    <property type="entry name" value="Phoshotransferase/anion transport protein"/>
    <property type="match status" value="1"/>
</dbReference>
<sequence length="150" mass="16362">MNPLARICSVDDILLDINAIGQQQLFDTIARHVHDNYGLADQHIARRLAEREKMGTTALGKGVAIPHARVPGLQVAIGLIIRPTLPLPFGAADGKPVEHFLTLLVPEHATQTHLDLLAAAAGLLWQNAFRDALKQAHSPREVHRLLLGVH</sequence>
<feature type="domain" description="PTS EIIA type-2" evidence="1">
    <location>
        <begin position="6"/>
        <end position="149"/>
    </location>
</feature>
<keyword evidence="2" id="KW-0813">Transport</keyword>
<dbReference type="PANTHER" id="PTHR47738">
    <property type="entry name" value="PTS SYSTEM FRUCTOSE-LIKE EIIA COMPONENT-RELATED"/>
    <property type="match status" value="1"/>
</dbReference>
<keyword evidence="3" id="KW-1185">Reference proteome</keyword>
<dbReference type="RefSeq" id="WP_284100026.1">
    <property type="nucleotide sequence ID" value="NZ_JARRAF010000006.1"/>
</dbReference>
<dbReference type="InterPro" id="IPR051541">
    <property type="entry name" value="PTS_SugarTrans_NitroReg"/>
</dbReference>
<evidence type="ECO:0000313" key="3">
    <source>
        <dbReference type="Proteomes" id="UP001172778"/>
    </source>
</evidence>
<dbReference type="EMBL" id="JARRAF010000006">
    <property type="protein sequence ID" value="MDK2123719.1"/>
    <property type="molecule type" value="Genomic_DNA"/>
</dbReference>
<dbReference type="Gene3D" id="3.40.930.10">
    <property type="entry name" value="Mannitol-specific EII, Chain A"/>
    <property type="match status" value="1"/>
</dbReference>
<comment type="caution">
    <text evidence="2">The sequence shown here is derived from an EMBL/GenBank/DDBJ whole genome shotgun (WGS) entry which is preliminary data.</text>
</comment>
<dbReference type="Pfam" id="PF00359">
    <property type="entry name" value="PTS_EIIA_2"/>
    <property type="match status" value="1"/>
</dbReference>
<reference evidence="2" key="1">
    <citation type="submission" date="2023-03" db="EMBL/GenBank/DDBJ databases">
        <title>Chitinimonas shenzhenensis gen. nov., sp. nov., a novel member of family Burkholderiaceae isolated from activated sludge collected in Shen Zhen, China.</title>
        <authorList>
            <person name="Wang X."/>
        </authorList>
    </citation>
    <scope>NUCLEOTIDE SEQUENCE</scope>
    <source>
        <strain evidence="2">DQS-5</strain>
    </source>
</reference>
<name>A0ABT7DUR6_9NEIS</name>
<gene>
    <name evidence="2" type="ORF">PZA18_06620</name>
</gene>